<dbReference type="KEGG" id="lak:106181966"/>
<name>A0A1S3KHP6_LINAN</name>
<keyword evidence="1" id="KW-0472">Membrane</keyword>
<keyword evidence="1" id="KW-0812">Transmembrane</keyword>
<keyword evidence="1" id="KW-1133">Transmembrane helix</keyword>
<accession>A0A1S3KHP6</accession>
<evidence type="ECO:0000313" key="4">
    <source>
        <dbReference type="RefSeq" id="XP_013422000.1"/>
    </source>
</evidence>
<evidence type="ECO:0000313" key="3">
    <source>
        <dbReference type="RefSeq" id="XP_013421999.1"/>
    </source>
</evidence>
<dbReference type="RefSeq" id="XP_013422000.1">
    <property type="nucleotide sequence ID" value="XM_013566546.1"/>
</dbReference>
<dbReference type="RefSeq" id="XP_013421999.1">
    <property type="nucleotide sequence ID" value="XM_013566545.1"/>
</dbReference>
<dbReference type="Proteomes" id="UP000085678">
    <property type="component" value="Unplaced"/>
</dbReference>
<reference evidence="3 4" key="1">
    <citation type="submission" date="2025-04" db="UniProtKB">
        <authorList>
            <consortium name="RefSeq"/>
        </authorList>
    </citation>
    <scope>IDENTIFICATION</scope>
    <source>
        <tissue evidence="3 4">Gonads</tissue>
    </source>
</reference>
<dbReference type="GeneID" id="106181966"/>
<feature type="transmembrane region" description="Helical" evidence="1">
    <location>
        <begin position="20"/>
        <end position="37"/>
    </location>
</feature>
<dbReference type="OrthoDB" id="204305at2759"/>
<organism evidence="2 3">
    <name type="scientific">Lingula anatina</name>
    <name type="common">Brachiopod</name>
    <name type="synonym">Lingula unguis</name>
    <dbReference type="NCBI Taxonomy" id="7574"/>
    <lineage>
        <taxon>Eukaryota</taxon>
        <taxon>Metazoa</taxon>
        <taxon>Spiralia</taxon>
        <taxon>Lophotrochozoa</taxon>
        <taxon>Brachiopoda</taxon>
        <taxon>Linguliformea</taxon>
        <taxon>Lingulata</taxon>
        <taxon>Lingulida</taxon>
        <taxon>Linguloidea</taxon>
        <taxon>Lingulidae</taxon>
        <taxon>Lingula</taxon>
    </lineage>
</organism>
<evidence type="ECO:0000313" key="2">
    <source>
        <dbReference type="Proteomes" id="UP000085678"/>
    </source>
</evidence>
<keyword evidence="2" id="KW-1185">Reference proteome</keyword>
<dbReference type="AlphaFoldDB" id="A0A1S3KHP6"/>
<protein>
    <submittedName>
        <fullName evidence="3">Uncharacterized protein LOC106181966 isoform X1</fullName>
    </submittedName>
    <submittedName>
        <fullName evidence="4">Uncharacterized protein LOC106181966 isoform X2</fullName>
    </submittedName>
</protein>
<gene>
    <name evidence="3 4" type="primary">LOC106181966</name>
</gene>
<evidence type="ECO:0000256" key="1">
    <source>
        <dbReference type="SAM" id="Phobius"/>
    </source>
</evidence>
<proteinExistence type="predicted"/>
<sequence length="579" mass="65407">MYGEVRPVIVKTISMRWGRTAIQVAAAFAVVLVIIYFNQRLTLSLRPLEVKITHLTDVSKENTREVQGSQSSNLDKVAVVVAMDKVETAEIIKHKSQAALMVNVPFFKTLLHSFCLTASLGFEYNFYIGFLHTDEDFKKSGQMLIESFVQTMNHSCLHSVKATLVFAAVPNFENKAMAVIDTMRLAFMQNNNYFYLVDSKMKMESKRWTENFTEMLSKSRPAANLGIVLPSVASIDAKSPIPFSFVHRRHFDIFGLFYLFEARKYGDWWLKQVYDNKYFVNPEVKVSCEKSTITVAIPAGAELDAMNAVVKSSKHLIDRWVEGAQVKPNANRVISFSLYGDSPRYAFGAIRNAQLARLFLPQWTARFYVVGKGTKYPTPGEGTVQHLKRLGAEILTLDAGTVNKLAPMLWRFLPGDDSRLEAYIVRDTDSRLSEREANLIQEWMTADTAFHCIRDHPSHGNYAISGGLFGGKPKKLKKLLDHSWGEMMAGYGAGYIQDMNFLNAVIWPKVKTDSLCHDSVSCIKYPKTAPIVAPRDKYFHIGAVFNEYDQMRQGDVNILKNAGVNKACTNLEMFKQKQG</sequence>